<evidence type="ECO:0000313" key="20">
    <source>
        <dbReference type="Proteomes" id="UP000218238"/>
    </source>
</evidence>
<gene>
    <name evidence="19" type="ORF">CK510_25825</name>
</gene>
<feature type="transmembrane region" description="Helical" evidence="16">
    <location>
        <begin position="12"/>
        <end position="38"/>
    </location>
</feature>
<dbReference type="InterPro" id="IPR005467">
    <property type="entry name" value="His_kinase_dom"/>
</dbReference>
<comment type="subcellular location">
    <subcellularLocation>
        <location evidence="2">Membrane</location>
    </subcellularLocation>
</comment>
<dbReference type="InterPro" id="IPR011006">
    <property type="entry name" value="CheY-like_superfamily"/>
</dbReference>
<dbReference type="SUPFAM" id="SSF52172">
    <property type="entry name" value="CheY-like"/>
    <property type="match status" value="1"/>
</dbReference>
<dbReference type="SMART" id="SM00448">
    <property type="entry name" value="REC"/>
    <property type="match status" value="1"/>
</dbReference>
<evidence type="ECO:0000256" key="9">
    <source>
        <dbReference type="ARBA" id="ARBA00022840"/>
    </source>
</evidence>
<feature type="non-terminal residue" evidence="19">
    <location>
        <position position="870"/>
    </location>
</feature>
<evidence type="ECO:0000256" key="12">
    <source>
        <dbReference type="ARBA" id="ARBA00023306"/>
    </source>
</evidence>
<dbReference type="GO" id="GO:0005524">
    <property type="term" value="F:ATP binding"/>
    <property type="evidence" value="ECO:0007669"/>
    <property type="project" value="UniProtKB-KW"/>
</dbReference>
<evidence type="ECO:0000256" key="3">
    <source>
        <dbReference type="ARBA" id="ARBA00006402"/>
    </source>
</evidence>
<evidence type="ECO:0000256" key="6">
    <source>
        <dbReference type="ARBA" id="ARBA00022679"/>
    </source>
</evidence>
<dbReference type="EMBL" id="NTFS01000436">
    <property type="protein sequence ID" value="PAX51248.1"/>
    <property type="molecule type" value="Genomic_DNA"/>
</dbReference>
<dbReference type="Gene3D" id="3.30.565.10">
    <property type="entry name" value="Histidine kinase-like ATPase, C-terminal domain"/>
    <property type="match status" value="1"/>
</dbReference>
<keyword evidence="15" id="KW-0175">Coiled coil</keyword>
<dbReference type="EC" id="2.7.13.3" evidence="4"/>
<dbReference type="SMART" id="SM01080">
    <property type="entry name" value="CHASE2"/>
    <property type="match status" value="1"/>
</dbReference>
<evidence type="ECO:0000313" key="19">
    <source>
        <dbReference type="EMBL" id="PAX51248.1"/>
    </source>
</evidence>
<dbReference type="GO" id="GO:0005886">
    <property type="term" value="C:plasma membrane"/>
    <property type="evidence" value="ECO:0007669"/>
    <property type="project" value="TreeGrafter"/>
</dbReference>
<evidence type="ECO:0000256" key="10">
    <source>
        <dbReference type="ARBA" id="ARBA00023012"/>
    </source>
</evidence>
<feature type="coiled-coil region" evidence="15">
    <location>
        <begin position="408"/>
        <end position="439"/>
    </location>
</feature>
<dbReference type="FunFam" id="3.30.565.10:FF:000010">
    <property type="entry name" value="Sensor histidine kinase RcsC"/>
    <property type="match status" value="1"/>
</dbReference>
<keyword evidence="9" id="KW-0067">ATP-binding</keyword>
<dbReference type="Pfam" id="PF00512">
    <property type="entry name" value="HisKA"/>
    <property type="match status" value="1"/>
</dbReference>
<dbReference type="InterPro" id="IPR004358">
    <property type="entry name" value="Sig_transdc_His_kin-like_C"/>
</dbReference>
<dbReference type="PROSITE" id="PS50110">
    <property type="entry name" value="RESPONSE_REGULATORY"/>
    <property type="match status" value="1"/>
</dbReference>
<dbReference type="Pfam" id="PF00072">
    <property type="entry name" value="Response_reg"/>
    <property type="match status" value="1"/>
</dbReference>
<keyword evidence="20" id="KW-1185">Reference proteome</keyword>
<dbReference type="InterPro" id="IPR001789">
    <property type="entry name" value="Sig_transdc_resp-reg_receiver"/>
</dbReference>
<accession>A0A2A2TC65</accession>
<comment type="similarity">
    <text evidence="3">In the N-terminal section; belongs to the phytochrome family.</text>
</comment>
<dbReference type="InterPro" id="IPR036890">
    <property type="entry name" value="HATPase_C_sf"/>
</dbReference>
<dbReference type="Gene3D" id="1.10.287.130">
    <property type="match status" value="1"/>
</dbReference>
<keyword evidence="10" id="KW-0902">Two-component regulatory system</keyword>
<keyword evidence="16" id="KW-1133">Transmembrane helix</keyword>
<dbReference type="PANTHER" id="PTHR43047:SF72">
    <property type="entry name" value="OSMOSENSING HISTIDINE PROTEIN KINASE SLN1"/>
    <property type="match status" value="1"/>
</dbReference>
<dbReference type="SUPFAM" id="SSF47384">
    <property type="entry name" value="Homodimeric domain of signal transducing histidine kinase"/>
    <property type="match status" value="1"/>
</dbReference>
<dbReference type="InterPro" id="IPR003594">
    <property type="entry name" value="HATPase_dom"/>
</dbReference>
<keyword evidence="8" id="KW-0418">Kinase</keyword>
<dbReference type="Pfam" id="PF02518">
    <property type="entry name" value="HATPase_c"/>
    <property type="match status" value="1"/>
</dbReference>
<dbReference type="Proteomes" id="UP000218238">
    <property type="component" value="Unassembled WGS sequence"/>
</dbReference>
<keyword evidence="7" id="KW-0547">Nucleotide-binding</keyword>
<evidence type="ECO:0000256" key="15">
    <source>
        <dbReference type="SAM" id="Coils"/>
    </source>
</evidence>
<dbReference type="PANTHER" id="PTHR43047">
    <property type="entry name" value="TWO-COMPONENT HISTIDINE PROTEIN KINASE"/>
    <property type="match status" value="1"/>
</dbReference>
<dbReference type="CDD" id="cd00082">
    <property type="entry name" value="HisKA"/>
    <property type="match status" value="1"/>
</dbReference>
<dbReference type="Gene3D" id="3.40.50.2300">
    <property type="match status" value="1"/>
</dbReference>
<feature type="domain" description="Response regulatory" evidence="18">
    <location>
        <begin position="699"/>
        <end position="815"/>
    </location>
</feature>
<dbReference type="PROSITE" id="PS50109">
    <property type="entry name" value="HIS_KIN"/>
    <property type="match status" value="1"/>
</dbReference>
<evidence type="ECO:0000256" key="2">
    <source>
        <dbReference type="ARBA" id="ARBA00004370"/>
    </source>
</evidence>
<dbReference type="GO" id="GO:0009927">
    <property type="term" value="F:histidine phosphotransfer kinase activity"/>
    <property type="evidence" value="ECO:0007669"/>
    <property type="project" value="TreeGrafter"/>
</dbReference>
<dbReference type="FunFam" id="1.10.287.130:FF:000038">
    <property type="entry name" value="Sensory transduction histidine kinase"/>
    <property type="match status" value="1"/>
</dbReference>
<dbReference type="SMART" id="SM00387">
    <property type="entry name" value="HATPase_c"/>
    <property type="match status" value="1"/>
</dbReference>
<evidence type="ECO:0000256" key="7">
    <source>
        <dbReference type="ARBA" id="ARBA00022741"/>
    </source>
</evidence>
<evidence type="ECO:0000256" key="1">
    <source>
        <dbReference type="ARBA" id="ARBA00000085"/>
    </source>
</evidence>
<dbReference type="SMART" id="SM00388">
    <property type="entry name" value="HisKA"/>
    <property type="match status" value="1"/>
</dbReference>
<evidence type="ECO:0000256" key="16">
    <source>
        <dbReference type="SAM" id="Phobius"/>
    </source>
</evidence>
<dbReference type="Pfam" id="PF05226">
    <property type="entry name" value="CHASE2"/>
    <property type="match status" value="1"/>
</dbReference>
<keyword evidence="5 14" id="KW-0597">Phosphoprotein</keyword>
<dbReference type="AlphaFoldDB" id="A0A2A2TC65"/>
<keyword evidence="11 16" id="KW-0472">Membrane</keyword>
<dbReference type="InterPro" id="IPR007890">
    <property type="entry name" value="CHASE2"/>
</dbReference>
<dbReference type="PROSITE" id="PS51257">
    <property type="entry name" value="PROKAR_LIPOPROTEIN"/>
    <property type="match status" value="1"/>
</dbReference>
<evidence type="ECO:0000256" key="11">
    <source>
        <dbReference type="ARBA" id="ARBA00023136"/>
    </source>
</evidence>
<dbReference type="GO" id="GO:0000155">
    <property type="term" value="F:phosphorelay sensor kinase activity"/>
    <property type="evidence" value="ECO:0007669"/>
    <property type="project" value="InterPro"/>
</dbReference>
<dbReference type="InterPro" id="IPR003661">
    <property type="entry name" value="HisK_dim/P_dom"/>
</dbReference>
<evidence type="ECO:0000256" key="4">
    <source>
        <dbReference type="ARBA" id="ARBA00012438"/>
    </source>
</evidence>
<reference evidence="19 20" key="1">
    <citation type="submission" date="2017-08" db="EMBL/GenBank/DDBJ databases">
        <title>Draft genome sequence of filamentous cyanobacterium Calothrix elsteri CCALA 953.</title>
        <authorList>
            <person name="Gagunashvili A.N."/>
            <person name="Elster J."/>
            <person name="Andresson O.S."/>
        </authorList>
    </citation>
    <scope>NUCLEOTIDE SEQUENCE [LARGE SCALE GENOMIC DNA]</scope>
    <source>
        <strain evidence="19 20">CCALA 953</strain>
    </source>
</reference>
<dbReference type="PRINTS" id="PR00344">
    <property type="entry name" value="BCTRLSENSOR"/>
</dbReference>
<protein>
    <recommendedName>
        <fullName evidence="13">Circadian input-output histidine kinase CikA</fullName>
        <ecNumber evidence="4">2.7.13.3</ecNumber>
    </recommendedName>
</protein>
<name>A0A2A2TC65_9CYAN</name>
<dbReference type="CDD" id="cd16922">
    <property type="entry name" value="HATPase_EvgS-ArcB-TorS-like"/>
    <property type="match status" value="1"/>
</dbReference>
<evidence type="ECO:0000256" key="13">
    <source>
        <dbReference type="ARBA" id="ARBA00074306"/>
    </source>
</evidence>
<evidence type="ECO:0000256" key="8">
    <source>
        <dbReference type="ARBA" id="ARBA00022777"/>
    </source>
</evidence>
<dbReference type="SUPFAM" id="SSF55874">
    <property type="entry name" value="ATPase domain of HSP90 chaperone/DNA topoisomerase II/histidine kinase"/>
    <property type="match status" value="1"/>
</dbReference>
<evidence type="ECO:0000259" key="18">
    <source>
        <dbReference type="PROSITE" id="PS50110"/>
    </source>
</evidence>
<organism evidence="19 20">
    <name type="scientific">Brunnivagina elsteri CCALA 953</name>
    <dbReference type="NCBI Taxonomy" id="987040"/>
    <lineage>
        <taxon>Bacteria</taxon>
        <taxon>Bacillati</taxon>
        <taxon>Cyanobacteriota</taxon>
        <taxon>Cyanophyceae</taxon>
        <taxon>Nostocales</taxon>
        <taxon>Calotrichaceae</taxon>
        <taxon>Brunnivagina</taxon>
    </lineage>
</organism>
<keyword evidence="16" id="KW-0812">Transmembrane</keyword>
<evidence type="ECO:0000259" key="17">
    <source>
        <dbReference type="PROSITE" id="PS50109"/>
    </source>
</evidence>
<dbReference type="InterPro" id="IPR036097">
    <property type="entry name" value="HisK_dim/P_sf"/>
</dbReference>
<sequence>MQSTIKKLVCEWRIVLVTSPSVAICIIISSMLGCFQLLEWSVLEQFFAIRPQITIDERILIVTVDEEDITKSGKPVIPDGVLADAIKKINNKKPAAIGMDFYRDLPVQPGHPELVEVMKGTPNLIGVKKLAGEKVAAPSILAESDRIALSDVIYDSDGKVRRALLTLEDEKGKFYEGLATRLSLIYLESKGIKLEQVDGSETVLRLGKARFVPLQKNHEFNYGAADVGGYQIFLDFHGYKEKFETVKLRDLLSNQVSAEKIRDRIVFIGSIAESSNDFHFVGFRRSWKDENDKMAGVIVHANITSQILNAAINGKPLLRGWSVSNTWLWVLCWSIIGSGVSLYLLRVRASRKTIPGLLVVGIILTTGIIVVCSYTAFILGWWIPSVSPILALLLSAIATTIFHKQTQLEFANNQMQEYLRNLEEKVNERTQELATAKLAADVANQAKSEFLANMSHELRTPLNGILGYAQILQRSQSINEGERNGVRIIHECGSHLLTLINDILDLSKIEAQKLKLENSHFNFRSFLTGIVEICRIRAEQKGICFVVELDSELPIAVFSDEKRLRQILINLIGNAIKFTEVGQVLFKVKIVDFQLESQKLRFEIIDTGVGMTQQQQDKIFLPFEQVGDNAKQIEGTGLGLAISSKLTELMGSKIQLESNLGTGSKFWLDVDLEISNEWLKTAPIPPIKNIIGIHGQTKKILIIDDQSDNRSIIVNLLEPIGFKCYEACNGEDGLIQAEQIQPDLIISDLAMPVMNGFEFARAIKNHATLKNTVIIISSASVFEADKNNSLAAGGDDFLAKPVQLHTLLNLLEKYLKVEFISNDFSSKKGKSILQNQDRSTYPPAVEIDKILDLAKRGNIKGIQLILDIIE</sequence>
<comment type="caution">
    <text evidence="19">The sequence shown here is derived from an EMBL/GenBank/DDBJ whole genome shotgun (WGS) entry which is preliminary data.</text>
</comment>
<keyword evidence="6" id="KW-0808">Transferase</keyword>
<dbReference type="RefSeq" id="WP_095724396.1">
    <property type="nucleotide sequence ID" value="NZ_NTFS01000436.1"/>
</dbReference>
<comment type="catalytic activity">
    <reaction evidence="1">
        <text>ATP + protein L-histidine = ADP + protein N-phospho-L-histidine.</text>
        <dbReference type="EC" id="2.7.13.3"/>
    </reaction>
</comment>
<dbReference type="OrthoDB" id="569347at2"/>
<feature type="modified residue" description="4-aspartylphosphate" evidence="14">
    <location>
        <position position="748"/>
    </location>
</feature>
<evidence type="ECO:0000256" key="5">
    <source>
        <dbReference type="ARBA" id="ARBA00022553"/>
    </source>
</evidence>
<evidence type="ECO:0000256" key="14">
    <source>
        <dbReference type="PROSITE-ProRule" id="PRU00169"/>
    </source>
</evidence>
<proteinExistence type="inferred from homology"/>
<feature type="domain" description="Histidine kinase" evidence="17">
    <location>
        <begin position="453"/>
        <end position="674"/>
    </location>
</feature>
<dbReference type="CDD" id="cd17546">
    <property type="entry name" value="REC_hyHK_CKI1_RcsC-like"/>
    <property type="match status" value="1"/>
</dbReference>
<feature type="transmembrane region" description="Helical" evidence="16">
    <location>
        <begin position="357"/>
        <end position="376"/>
    </location>
</feature>
<keyword evidence="12" id="KW-0131">Cell cycle</keyword>
<feature type="transmembrane region" description="Helical" evidence="16">
    <location>
        <begin position="326"/>
        <end position="345"/>
    </location>
</feature>